<dbReference type="AlphaFoldDB" id="A0AAE9T0W8"/>
<dbReference type="GeneID" id="90762289"/>
<dbReference type="RefSeq" id="WP_133169846.1">
    <property type="nucleotide sequence ID" value="NZ_CP090065.1"/>
</dbReference>
<dbReference type="EMBL" id="CP090065">
    <property type="protein sequence ID" value="UVO09321.1"/>
    <property type="molecule type" value="Genomic_DNA"/>
</dbReference>
<evidence type="ECO:0000313" key="2">
    <source>
        <dbReference type="Proteomes" id="UP001059272"/>
    </source>
</evidence>
<protein>
    <submittedName>
        <fullName evidence="1">Uncharacterized protein</fullName>
    </submittedName>
</protein>
<organism evidence="1 2">
    <name type="scientific">Pectobacterium polonicum</name>
    <dbReference type="NCBI Taxonomy" id="2485124"/>
    <lineage>
        <taxon>Bacteria</taxon>
        <taxon>Pseudomonadati</taxon>
        <taxon>Pseudomonadota</taxon>
        <taxon>Gammaproteobacteria</taxon>
        <taxon>Enterobacterales</taxon>
        <taxon>Pectobacteriaceae</taxon>
        <taxon>Pectobacterium</taxon>
    </lineage>
</organism>
<dbReference type="KEGG" id="ppoo:LW347_04925"/>
<dbReference type="Proteomes" id="UP001059272">
    <property type="component" value="Chromosome"/>
</dbReference>
<evidence type="ECO:0000313" key="1">
    <source>
        <dbReference type="EMBL" id="UVO09321.1"/>
    </source>
</evidence>
<reference evidence="1" key="1">
    <citation type="submission" date="2021-12" db="EMBL/GenBank/DDBJ databases">
        <title>Genome sequence of novel Pectobacterium sp. causing blackleg.</title>
        <authorList>
            <person name="Wang J."/>
        </authorList>
    </citation>
    <scope>NUCLEOTIDE SEQUENCE</scope>
    <source>
        <strain evidence="1">BY21311</strain>
    </source>
</reference>
<proteinExistence type="predicted"/>
<gene>
    <name evidence="1" type="ORF">LW347_04925</name>
</gene>
<name>A0AAE9T0W8_9GAMM</name>
<accession>A0AAE9T0W8</accession>
<sequence length="116" mass="13460">MMQTLATQRLVVFGKAASALLKRHFLKRSSASAESNWIKGQAFINRSRNMSFLAQAERDTDGFWYYRICARTGTGSGNYRFEHLNTPREAFINWRQALKAGEYLAQQLATLRYRFQ</sequence>